<dbReference type="PANTHER" id="PTHR11802">
    <property type="entry name" value="SERINE PROTEASE FAMILY S10 SERINE CARBOXYPEPTIDASE"/>
    <property type="match status" value="1"/>
</dbReference>
<keyword evidence="5 7" id="KW-0378">Hydrolase</keyword>
<dbReference type="Pfam" id="PF00450">
    <property type="entry name" value="Peptidase_S10"/>
    <property type="match status" value="1"/>
</dbReference>
<evidence type="ECO:0000313" key="8">
    <source>
        <dbReference type="EMBL" id="CAG9767348.1"/>
    </source>
</evidence>
<dbReference type="GO" id="GO:0004185">
    <property type="term" value="F:serine-type carboxypeptidase activity"/>
    <property type="evidence" value="ECO:0007669"/>
    <property type="project" value="UniProtKB-UniRule"/>
</dbReference>
<evidence type="ECO:0000256" key="5">
    <source>
        <dbReference type="ARBA" id="ARBA00022801"/>
    </source>
</evidence>
<dbReference type="PROSITE" id="PS00131">
    <property type="entry name" value="CARBOXYPEPT_SER_SER"/>
    <property type="match status" value="1"/>
</dbReference>
<dbReference type="OrthoDB" id="443318at2759"/>
<dbReference type="Proteomes" id="UP001152799">
    <property type="component" value="Chromosome 4"/>
</dbReference>
<feature type="signal peptide" evidence="7">
    <location>
        <begin position="1"/>
        <end position="19"/>
    </location>
</feature>
<dbReference type="InterPro" id="IPR033124">
    <property type="entry name" value="Ser_caboxypep_his_AS"/>
</dbReference>
<evidence type="ECO:0000256" key="1">
    <source>
        <dbReference type="ARBA" id="ARBA00009431"/>
    </source>
</evidence>
<keyword evidence="9" id="KW-1185">Reference proteome</keyword>
<dbReference type="EC" id="3.4.16.-" evidence="7"/>
<evidence type="ECO:0000256" key="2">
    <source>
        <dbReference type="ARBA" id="ARBA00022645"/>
    </source>
</evidence>
<evidence type="ECO:0000256" key="4">
    <source>
        <dbReference type="ARBA" id="ARBA00022729"/>
    </source>
</evidence>
<keyword evidence="6" id="KW-0325">Glycoprotein</keyword>
<dbReference type="GO" id="GO:0006508">
    <property type="term" value="P:proteolysis"/>
    <property type="evidence" value="ECO:0007669"/>
    <property type="project" value="UniProtKB-KW"/>
</dbReference>
<sequence>MRKLLFSFLVPLAVQIVSAQTNPLILTPLIKQGKLKAAREAAKVELKDFQGVNSYTGYLTVDEKTNANLFFWFIPSTNNYTKDPVLLWLQGGPGSSSLFGLFKENGPFIVENDTVSLRNYSWTKFCSVLYIDQPVGTGFSFTDGDYLTNQTQVGDHLYTALIQFFTLFSELQKLAFYVSGESYAGKYVPAISYTILQRNPTADLRINLKGLAMGSIFTDPINQVDYGPLLYQTGLIDRKTLNKYSARTRKIIRYINQEKYYEATNATNEIFSWYFNDTGLNNPYNYLKDEDDINNDEDWADFITEDRVRKALHVGAANYSTLNNDVYNAFLADMSESIAPWLIELLNNYKVLIYHGQQDFICAYILTVNFLEKLKFSAAAEYLSADRKILRGDDDIVTGYKKIAGNLTEILVRNSGHYVPIDKPKEAFGMIKEFINNN</sequence>
<organism evidence="8 9">
    <name type="scientific">Ceutorhynchus assimilis</name>
    <name type="common">cabbage seed weevil</name>
    <dbReference type="NCBI Taxonomy" id="467358"/>
    <lineage>
        <taxon>Eukaryota</taxon>
        <taxon>Metazoa</taxon>
        <taxon>Ecdysozoa</taxon>
        <taxon>Arthropoda</taxon>
        <taxon>Hexapoda</taxon>
        <taxon>Insecta</taxon>
        <taxon>Pterygota</taxon>
        <taxon>Neoptera</taxon>
        <taxon>Endopterygota</taxon>
        <taxon>Coleoptera</taxon>
        <taxon>Polyphaga</taxon>
        <taxon>Cucujiformia</taxon>
        <taxon>Curculionidae</taxon>
        <taxon>Ceutorhynchinae</taxon>
        <taxon>Ceutorhynchus</taxon>
    </lineage>
</organism>
<dbReference type="Gene3D" id="3.40.50.1820">
    <property type="entry name" value="alpha/beta hydrolase"/>
    <property type="match status" value="1"/>
</dbReference>
<protein>
    <recommendedName>
        <fullName evidence="7">Carboxypeptidase</fullName>
        <ecNumber evidence="7">3.4.16.-</ecNumber>
    </recommendedName>
</protein>
<evidence type="ECO:0000256" key="6">
    <source>
        <dbReference type="ARBA" id="ARBA00023180"/>
    </source>
</evidence>
<proteinExistence type="inferred from homology"/>
<keyword evidence="4 7" id="KW-0732">Signal</keyword>
<reference evidence="8" key="1">
    <citation type="submission" date="2022-01" db="EMBL/GenBank/DDBJ databases">
        <authorList>
            <person name="King R."/>
        </authorList>
    </citation>
    <scope>NUCLEOTIDE SEQUENCE</scope>
</reference>
<evidence type="ECO:0000256" key="3">
    <source>
        <dbReference type="ARBA" id="ARBA00022670"/>
    </source>
</evidence>
<dbReference type="SUPFAM" id="SSF53474">
    <property type="entry name" value="alpha/beta-Hydrolases"/>
    <property type="match status" value="1"/>
</dbReference>
<comment type="similarity">
    <text evidence="1 7">Belongs to the peptidase S10 family.</text>
</comment>
<evidence type="ECO:0000313" key="9">
    <source>
        <dbReference type="Proteomes" id="UP001152799"/>
    </source>
</evidence>
<dbReference type="AlphaFoldDB" id="A0A9N9MLU2"/>
<dbReference type="EMBL" id="OU892280">
    <property type="protein sequence ID" value="CAG9767348.1"/>
    <property type="molecule type" value="Genomic_DNA"/>
</dbReference>
<dbReference type="PROSITE" id="PS00560">
    <property type="entry name" value="CARBOXYPEPT_SER_HIS"/>
    <property type="match status" value="1"/>
</dbReference>
<evidence type="ECO:0000256" key="7">
    <source>
        <dbReference type="RuleBase" id="RU361156"/>
    </source>
</evidence>
<dbReference type="PANTHER" id="PTHR11802:SF472">
    <property type="entry name" value="SERINE CARBOXYPEPTIDASE CPVL-RELATED"/>
    <property type="match status" value="1"/>
</dbReference>
<feature type="chain" id="PRO_5040537221" description="Carboxypeptidase" evidence="7">
    <location>
        <begin position="20"/>
        <end position="438"/>
    </location>
</feature>
<gene>
    <name evidence="8" type="ORF">CEUTPL_LOCUS7913</name>
</gene>
<dbReference type="InterPro" id="IPR018202">
    <property type="entry name" value="Ser_caboxypep_ser_AS"/>
</dbReference>
<dbReference type="PRINTS" id="PR00724">
    <property type="entry name" value="CRBOXYPTASEC"/>
</dbReference>
<keyword evidence="2 7" id="KW-0121">Carboxypeptidase</keyword>
<dbReference type="InterPro" id="IPR029058">
    <property type="entry name" value="AB_hydrolase_fold"/>
</dbReference>
<name>A0A9N9MLU2_9CUCU</name>
<accession>A0A9N9MLU2</accession>
<dbReference type="InterPro" id="IPR001563">
    <property type="entry name" value="Peptidase_S10"/>
</dbReference>
<keyword evidence="3 7" id="KW-0645">Protease</keyword>